<dbReference type="EMBL" id="BARU01027070">
    <property type="protein sequence ID" value="GAH70043.1"/>
    <property type="molecule type" value="Genomic_DNA"/>
</dbReference>
<organism evidence="1">
    <name type="scientific">marine sediment metagenome</name>
    <dbReference type="NCBI Taxonomy" id="412755"/>
    <lineage>
        <taxon>unclassified sequences</taxon>
        <taxon>metagenomes</taxon>
        <taxon>ecological metagenomes</taxon>
    </lineage>
</organism>
<sequence>LLLTHRPPSGYGLSQDATLYKNPHVIGWVKWQPGKSYKIKITVRMKKTAQGSKNDVFLSATKTVKAPEEAQIFDQAWKNYKAVVLSETAGINRKTEPVEVLLPFYPDEAKHLKREVRVVAVDPKTHFLSEVPCQVYDIQKFLKEDDLAPDENGRPTREVPLWLPTITARVAFLADVPAKSSRVFLIYYNNEDAMAKIYQTDLRVQGEKPGIRIDNELISIVLHPNSGHIDQIILKSKRDAPLFHRMETNGAIHWNPGIYNPPRAWSHTAD</sequence>
<feature type="non-terminal residue" evidence="1">
    <location>
        <position position="1"/>
    </location>
</feature>
<feature type="non-terminal residue" evidence="1">
    <location>
        <position position="270"/>
    </location>
</feature>
<accession>X1JJX9</accession>
<proteinExistence type="predicted"/>
<dbReference type="AlphaFoldDB" id="X1JJX9"/>
<name>X1JJX9_9ZZZZ</name>
<gene>
    <name evidence="1" type="ORF">S03H2_43397</name>
</gene>
<evidence type="ECO:0000313" key="1">
    <source>
        <dbReference type="EMBL" id="GAH70043.1"/>
    </source>
</evidence>
<protein>
    <submittedName>
        <fullName evidence="1">Uncharacterized protein</fullName>
    </submittedName>
</protein>
<comment type="caution">
    <text evidence="1">The sequence shown here is derived from an EMBL/GenBank/DDBJ whole genome shotgun (WGS) entry which is preliminary data.</text>
</comment>
<reference evidence="1" key="1">
    <citation type="journal article" date="2014" name="Front. Microbiol.">
        <title>High frequency of phylogenetically diverse reductive dehalogenase-homologous genes in deep subseafloor sedimentary metagenomes.</title>
        <authorList>
            <person name="Kawai M."/>
            <person name="Futagami T."/>
            <person name="Toyoda A."/>
            <person name="Takaki Y."/>
            <person name="Nishi S."/>
            <person name="Hori S."/>
            <person name="Arai W."/>
            <person name="Tsubouchi T."/>
            <person name="Morono Y."/>
            <person name="Uchiyama I."/>
            <person name="Ito T."/>
            <person name="Fujiyama A."/>
            <person name="Inagaki F."/>
            <person name="Takami H."/>
        </authorList>
    </citation>
    <scope>NUCLEOTIDE SEQUENCE</scope>
    <source>
        <strain evidence="1">Expedition CK06-06</strain>
    </source>
</reference>